<feature type="region of interest" description="Disordered" evidence="1">
    <location>
        <begin position="305"/>
        <end position="324"/>
    </location>
</feature>
<dbReference type="AlphaFoldDB" id="A0A9D4R268"/>
<sequence length="324" mass="37246">MPDEIIEGIMSYLSFHEASEARRVCKLFNRHCQQKLNRGFSKIDKLHGQIQKEVKNKLPRRESERRNHPLARHVDILSAIETRLSLLGMSYSKYIDSGLCCFIPGKVLDELHSILYRLQSSDQPPRSHEFLQELRDISSMAMEHFDEKIAPGLKSRLPTVNLPYPFSDPCTSSTGFFQFPTTTVRTPSMRSEVVNLGIQVRGQTSNVQQVKRDMSEIRNSYTYYKKRIFDQDKKIAQQNRTICELEKKVNDLNQKFNDLATEFQKLRENQDSGDSRSSGPCLAKEGFQEEFIEDVKVSCTVKNKALKRKSGTSGRSTGVKKSRK</sequence>
<evidence type="ECO:0000313" key="3">
    <source>
        <dbReference type="EMBL" id="KAH3851252.1"/>
    </source>
</evidence>
<dbReference type="InterPro" id="IPR039719">
    <property type="entry name" value="FBXO28"/>
</dbReference>
<gene>
    <name evidence="3" type="ORF">DPMN_093732</name>
</gene>
<organism evidence="3 4">
    <name type="scientific">Dreissena polymorpha</name>
    <name type="common">Zebra mussel</name>
    <name type="synonym">Mytilus polymorpha</name>
    <dbReference type="NCBI Taxonomy" id="45954"/>
    <lineage>
        <taxon>Eukaryota</taxon>
        <taxon>Metazoa</taxon>
        <taxon>Spiralia</taxon>
        <taxon>Lophotrochozoa</taxon>
        <taxon>Mollusca</taxon>
        <taxon>Bivalvia</taxon>
        <taxon>Autobranchia</taxon>
        <taxon>Heteroconchia</taxon>
        <taxon>Euheterodonta</taxon>
        <taxon>Imparidentia</taxon>
        <taxon>Neoheterodontei</taxon>
        <taxon>Myida</taxon>
        <taxon>Dreissenoidea</taxon>
        <taxon>Dreissenidae</taxon>
        <taxon>Dreissena</taxon>
    </lineage>
</organism>
<feature type="domain" description="F-box" evidence="2">
    <location>
        <begin position="1"/>
        <end position="43"/>
    </location>
</feature>
<dbReference type="InterPro" id="IPR036047">
    <property type="entry name" value="F-box-like_dom_sf"/>
</dbReference>
<dbReference type="EMBL" id="JAIWYP010000003">
    <property type="protein sequence ID" value="KAH3851252.1"/>
    <property type="molecule type" value="Genomic_DNA"/>
</dbReference>
<comment type="caution">
    <text evidence="3">The sequence shown here is derived from an EMBL/GenBank/DDBJ whole genome shotgun (WGS) entry which is preliminary data.</text>
</comment>
<evidence type="ECO:0000256" key="1">
    <source>
        <dbReference type="SAM" id="MobiDB-lite"/>
    </source>
</evidence>
<evidence type="ECO:0000259" key="2">
    <source>
        <dbReference type="PROSITE" id="PS50181"/>
    </source>
</evidence>
<dbReference type="Gene3D" id="3.80.10.10">
    <property type="entry name" value="Ribonuclease Inhibitor"/>
    <property type="match status" value="1"/>
</dbReference>
<dbReference type="PANTHER" id="PTHR13252:SF9">
    <property type="entry name" value="F-BOX ONLY PROTEIN 28"/>
    <property type="match status" value="1"/>
</dbReference>
<dbReference type="PANTHER" id="PTHR13252">
    <property type="entry name" value="F-BOX ONLY PROTEIN 28"/>
    <property type="match status" value="1"/>
</dbReference>
<protein>
    <recommendedName>
        <fullName evidence="2">F-box domain-containing protein</fullName>
    </recommendedName>
</protein>
<dbReference type="Pfam" id="PF00646">
    <property type="entry name" value="F-box"/>
    <property type="match status" value="1"/>
</dbReference>
<dbReference type="SUPFAM" id="SSF81383">
    <property type="entry name" value="F-box domain"/>
    <property type="match status" value="1"/>
</dbReference>
<dbReference type="Proteomes" id="UP000828390">
    <property type="component" value="Unassembled WGS sequence"/>
</dbReference>
<dbReference type="GO" id="GO:0000209">
    <property type="term" value="P:protein polyubiquitination"/>
    <property type="evidence" value="ECO:0007669"/>
    <property type="project" value="TreeGrafter"/>
</dbReference>
<dbReference type="InterPro" id="IPR032675">
    <property type="entry name" value="LRR_dom_sf"/>
</dbReference>
<keyword evidence="4" id="KW-1185">Reference proteome</keyword>
<evidence type="ECO:0000313" key="4">
    <source>
        <dbReference type="Proteomes" id="UP000828390"/>
    </source>
</evidence>
<proteinExistence type="predicted"/>
<dbReference type="PROSITE" id="PS50181">
    <property type="entry name" value="FBOX"/>
    <property type="match status" value="1"/>
</dbReference>
<reference evidence="3" key="2">
    <citation type="submission" date="2020-11" db="EMBL/GenBank/DDBJ databases">
        <authorList>
            <person name="McCartney M.A."/>
            <person name="Auch B."/>
            <person name="Kono T."/>
            <person name="Mallez S."/>
            <person name="Becker A."/>
            <person name="Gohl D.M."/>
            <person name="Silverstein K.A.T."/>
            <person name="Koren S."/>
            <person name="Bechman K.B."/>
            <person name="Herman A."/>
            <person name="Abrahante J.E."/>
            <person name="Garbe J."/>
        </authorList>
    </citation>
    <scope>NUCLEOTIDE SEQUENCE</scope>
    <source>
        <strain evidence="3">Duluth1</strain>
        <tissue evidence="3">Whole animal</tissue>
    </source>
</reference>
<accession>A0A9D4R268</accession>
<reference evidence="3" key="1">
    <citation type="journal article" date="2019" name="bioRxiv">
        <title>The Genome of the Zebra Mussel, Dreissena polymorpha: A Resource for Invasive Species Research.</title>
        <authorList>
            <person name="McCartney M.A."/>
            <person name="Auch B."/>
            <person name="Kono T."/>
            <person name="Mallez S."/>
            <person name="Zhang Y."/>
            <person name="Obille A."/>
            <person name="Becker A."/>
            <person name="Abrahante J.E."/>
            <person name="Garbe J."/>
            <person name="Badalamenti J.P."/>
            <person name="Herman A."/>
            <person name="Mangelson H."/>
            <person name="Liachko I."/>
            <person name="Sullivan S."/>
            <person name="Sone E.D."/>
            <person name="Koren S."/>
            <person name="Silverstein K.A.T."/>
            <person name="Beckman K.B."/>
            <person name="Gohl D.M."/>
        </authorList>
    </citation>
    <scope>NUCLEOTIDE SEQUENCE</scope>
    <source>
        <strain evidence="3">Duluth1</strain>
        <tissue evidence="3">Whole animal</tissue>
    </source>
</reference>
<name>A0A9D4R268_DREPO</name>
<dbReference type="CDD" id="cd22100">
    <property type="entry name" value="F-box_FBXO28"/>
    <property type="match status" value="1"/>
</dbReference>
<dbReference type="InterPro" id="IPR001810">
    <property type="entry name" value="F-box_dom"/>
</dbReference>